<name>A0A6J5L425_9CAUD</name>
<organism evidence="2">
    <name type="scientific">uncultured Caudovirales phage</name>
    <dbReference type="NCBI Taxonomy" id="2100421"/>
    <lineage>
        <taxon>Viruses</taxon>
        <taxon>Duplodnaviria</taxon>
        <taxon>Heunggongvirae</taxon>
        <taxon>Uroviricota</taxon>
        <taxon>Caudoviricetes</taxon>
        <taxon>Peduoviridae</taxon>
        <taxon>Maltschvirus</taxon>
        <taxon>Maltschvirus maltsch</taxon>
    </lineage>
</organism>
<feature type="region of interest" description="Disordered" evidence="1">
    <location>
        <begin position="18"/>
        <end position="42"/>
    </location>
</feature>
<evidence type="ECO:0000256" key="1">
    <source>
        <dbReference type="SAM" id="MobiDB-lite"/>
    </source>
</evidence>
<protein>
    <submittedName>
        <fullName evidence="2">Uncharacterized protein</fullName>
    </submittedName>
</protein>
<sequence>MNQENLIKNSINLSTEEGRLERASMGGKAHKGKKVMHYPGNPKWKRIHPNVFDEYSSNGWLFGPGPKTN</sequence>
<gene>
    <name evidence="2" type="ORF">UFOVP84_118</name>
</gene>
<evidence type="ECO:0000313" key="2">
    <source>
        <dbReference type="EMBL" id="CAB4127300.1"/>
    </source>
</evidence>
<reference evidence="2" key="1">
    <citation type="submission" date="2020-04" db="EMBL/GenBank/DDBJ databases">
        <authorList>
            <person name="Chiriac C."/>
            <person name="Salcher M."/>
            <person name="Ghai R."/>
            <person name="Kavagutti S V."/>
        </authorList>
    </citation>
    <scope>NUCLEOTIDE SEQUENCE</scope>
</reference>
<proteinExistence type="predicted"/>
<accession>A0A6J5L425</accession>
<dbReference type="EMBL" id="LR796208">
    <property type="protein sequence ID" value="CAB4127300.1"/>
    <property type="molecule type" value="Genomic_DNA"/>
</dbReference>